<evidence type="ECO:0000256" key="2">
    <source>
        <dbReference type="ARBA" id="ARBA00004609"/>
    </source>
</evidence>
<evidence type="ECO:0000313" key="19">
    <source>
        <dbReference type="Proteomes" id="UP000694414"/>
    </source>
</evidence>
<feature type="active site" description="Proton donor" evidence="14">
    <location>
        <position position="117"/>
    </location>
</feature>
<feature type="disulfide bond" evidence="16">
    <location>
        <begin position="30"/>
        <end position="315"/>
    </location>
</feature>
<keyword evidence="9 16" id="KW-1015">Disulfide bond</keyword>
<keyword evidence="7 13" id="KW-0378">Hydrolase</keyword>
<dbReference type="AlphaFoldDB" id="A0A8C9DF82"/>
<feature type="disulfide bond" evidence="16">
    <location>
        <begin position="401"/>
        <end position="407"/>
    </location>
</feature>
<keyword evidence="10" id="KW-0325">Glycoprotein</keyword>
<comment type="subcellular location">
    <subcellularLocation>
        <location evidence="2">Cell membrane</location>
        <topology evidence="2">Lipid-anchor</topology>
        <topology evidence="2">GPI-anchor</topology>
    </subcellularLocation>
</comment>
<comment type="similarity">
    <text evidence="3 13 17">Belongs to the glycosyl hydrolase 56 family.</text>
</comment>
<dbReference type="PRINTS" id="PR00848">
    <property type="entry name" value="SPERMPH20"/>
</dbReference>
<dbReference type="InterPro" id="IPR018155">
    <property type="entry name" value="Hyaluronidase"/>
</dbReference>
<dbReference type="Pfam" id="PF01630">
    <property type="entry name" value="Glyco_hydro_56"/>
    <property type="match status" value="1"/>
</dbReference>
<evidence type="ECO:0000256" key="17">
    <source>
        <dbReference type="RuleBase" id="RU610713"/>
    </source>
</evidence>
<evidence type="ECO:0000256" key="1">
    <source>
        <dbReference type="ARBA" id="ARBA00000251"/>
    </source>
</evidence>
<keyword evidence="12 13" id="KW-0326">Glycosidase</keyword>
<reference evidence="18" key="1">
    <citation type="submission" date="2025-08" db="UniProtKB">
        <authorList>
            <consortium name="Ensembl"/>
        </authorList>
    </citation>
    <scope>IDENTIFICATION</scope>
</reference>
<protein>
    <recommendedName>
        <fullName evidence="13 17">Hyaluronidase</fullName>
        <ecNumber evidence="13 17">3.2.1.35</ecNumber>
    </recommendedName>
</protein>
<evidence type="ECO:0000256" key="12">
    <source>
        <dbReference type="ARBA" id="ARBA00023295"/>
    </source>
</evidence>
<dbReference type="PRINTS" id="PR00846">
    <property type="entry name" value="GLHYDRLASE56"/>
</dbReference>
<evidence type="ECO:0000256" key="13">
    <source>
        <dbReference type="PIRNR" id="PIRNR038193"/>
    </source>
</evidence>
<keyword evidence="11" id="KW-0449">Lipoprotein</keyword>
<feature type="glycosylation site" description="N-linked (GlcNAc...) asparagine" evidence="15">
    <location>
        <position position="332"/>
    </location>
</feature>
<keyword evidence="5" id="KW-0336">GPI-anchor</keyword>
<evidence type="ECO:0000256" key="4">
    <source>
        <dbReference type="ARBA" id="ARBA00022475"/>
    </source>
</evidence>
<keyword evidence="19" id="KW-1185">Reference proteome</keyword>
<feature type="disulfide bond" evidence="16">
    <location>
        <begin position="340"/>
        <end position="351"/>
    </location>
</feature>
<dbReference type="Proteomes" id="UP000694414">
    <property type="component" value="Unplaced"/>
</dbReference>
<dbReference type="EC" id="3.2.1.35" evidence="13 17"/>
<sequence length="467" mass="52953">MSEKQLKNISRPLIPNVPFLWAWNAPTELCVGALNESLDVSLFSLIGSPRKDVTDQNVTIFYVDRLGYYPYIEHSGTIVHGGIPQNMSLQHHLDKAKQDILYYIPTDHVGLAVIDWEEWRPTWARNWKPKDIYRTRSIDLVQQKNASLSVAEATKIAQNEFETAGKGIMLETLKLGRLLRPNHLWGYYLFPDCYNHNYRQPGFNGSCFYIEKKRNDDLIWLWKESTALFPSIYLNTVMSPTQSALYVRNRVYEAIRLSQVPNANRPLPVFVYARLVFTDSTLKFLSEDDLMNTLGETVALGASGIVIWGSLSKPCLILEDYMQTTLNPYIINVSLAAKMCSQVLCQEQGVCIRKNWNSSDYLHLNPASFAIQTGTGGKYIVHGKPTLDDLQELHENFHCSCFTSFSCSTRDSVKDISAINVMCILLSQGLHKFAVPPAVYECSCLSTSTLPTCIVLELFDKGHSHWS</sequence>
<dbReference type="GO" id="GO:0005886">
    <property type="term" value="C:plasma membrane"/>
    <property type="evidence" value="ECO:0007669"/>
    <property type="project" value="UniProtKB-SubCell"/>
</dbReference>
<keyword evidence="4" id="KW-1003">Cell membrane</keyword>
<evidence type="ECO:0000256" key="16">
    <source>
        <dbReference type="PIRSR" id="PIRSR038193-3"/>
    </source>
</evidence>
<dbReference type="InterPro" id="IPR017853">
    <property type="entry name" value="GH"/>
</dbReference>
<evidence type="ECO:0000313" key="18">
    <source>
        <dbReference type="Ensembl" id="ENSPSMP00000004877.1"/>
    </source>
</evidence>
<keyword evidence="8" id="KW-0472">Membrane</keyword>
<dbReference type="PANTHER" id="PTHR11769:SF20">
    <property type="entry name" value="HYALURONIDASE PH-20"/>
    <property type="match status" value="1"/>
</dbReference>
<dbReference type="PIRSF" id="PIRSF500773">
    <property type="entry name" value="Hyaluronidase_PH20_Hyal5"/>
    <property type="match status" value="1"/>
</dbReference>
<evidence type="ECO:0000256" key="11">
    <source>
        <dbReference type="ARBA" id="ARBA00023288"/>
    </source>
</evidence>
<dbReference type="GO" id="GO:0030214">
    <property type="term" value="P:hyaluronan catabolic process"/>
    <property type="evidence" value="ECO:0007669"/>
    <property type="project" value="TreeGrafter"/>
</dbReference>
<dbReference type="GO" id="GO:0004415">
    <property type="term" value="F:hyalurononglucosaminidase activity"/>
    <property type="evidence" value="ECO:0007669"/>
    <property type="project" value="UniProtKB-UniRule"/>
</dbReference>
<evidence type="ECO:0000256" key="14">
    <source>
        <dbReference type="PIRSR" id="PIRSR038193-1"/>
    </source>
</evidence>
<dbReference type="SUPFAM" id="SSF51445">
    <property type="entry name" value="(Trans)glycosidases"/>
    <property type="match status" value="1"/>
</dbReference>
<evidence type="ECO:0000256" key="5">
    <source>
        <dbReference type="ARBA" id="ARBA00022622"/>
    </source>
</evidence>
<evidence type="ECO:0000256" key="10">
    <source>
        <dbReference type="ARBA" id="ARBA00023180"/>
    </source>
</evidence>
<keyword evidence="6" id="KW-0732">Signal</keyword>
<evidence type="ECO:0000256" key="15">
    <source>
        <dbReference type="PIRSR" id="PIRSR038193-2"/>
    </source>
</evidence>
<accession>A0A8C9DF82</accession>
<evidence type="ECO:0000256" key="9">
    <source>
        <dbReference type="ARBA" id="ARBA00023157"/>
    </source>
</evidence>
<dbReference type="GO" id="GO:0001669">
    <property type="term" value="C:acrosomal vesicle"/>
    <property type="evidence" value="ECO:0007669"/>
    <property type="project" value="TreeGrafter"/>
</dbReference>
<evidence type="ECO:0000256" key="3">
    <source>
        <dbReference type="ARBA" id="ARBA00008871"/>
    </source>
</evidence>
<dbReference type="GO" id="GO:0098552">
    <property type="term" value="C:side of membrane"/>
    <property type="evidence" value="ECO:0007669"/>
    <property type="project" value="UniProtKB-KW"/>
</dbReference>
<feature type="disulfide bond" evidence="16">
    <location>
        <begin position="193"/>
        <end position="207"/>
    </location>
</feature>
<feature type="disulfide bond" evidence="16">
    <location>
        <begin position="345"/>
        <end position="399"/>
    </location>
</feature>
<evidence type="ECO:0000256" key="8">
    <source>
        <dbReference type="ARBA" id="ARBA00023136"/>
    </source>
</evidence>
<dbReference type="GeneTree" id="ENSGT01020000230364"/>
<dbReference type="PIRSF" id="PIRSF038193">
    <property type="entry name" value="Hyaluronidase"/>
    <property type="match status" value="1"/>
</dbReference>
<evidence type="ECO:0000256" key="6">
    <source>
        <dbReference type="ARBA" id="ARBA00022729"/>
    </source>
</evidence>
<reference evidence="18" key="2">
    <citation type="submission" date="2025-09" db="UniProtKB">
        <authorList>
            <consortium name="Ensembl"/>
        </authorList>
    </citation>
    <scope>IDENTIFICATION</scope>
</reference>
<dbReference type="PANTHER" id="PTHR11769">
    <property type="entry name" value="HYALURONIDASE"/>
    <property type="match status" value="1"/>
</dbReference>
<evidence type="ECO:0000256" key="7">
    <source>
        <dbReference type="ARBA" id="ARBA00022801"/>
    </source>
</evidence>
<comment type="catalytic activity">
    <reaction evidence="1 13 17">
        <text>Random hydrolysis of (1-&gt;4)-linkages between N-acetyl-beta-D-glucosamine and D-glucuronate residues in hyaluronate.</text>
        <dbReference type="EC" id="3.2.1.35"/>
    </reaction>
</comment>
<dbReference type="InterPro" id="IPR001439">
    <property type="entry name" value="Hyaluronidase_PH20/Hyal5"/>
</dbReference>
<dbReference type="GO" id="GO:0005975">
    <property type="term" value="P:carbohydrate metabolic process"/>
    <property type="evidence" value="ECO:0007669"/>
    <property type="project" value="UniProtKB-UniRule"/>
</dbReference>
<proteinExistence type="inferred from homology"/>
<organism evidence="18 19">
    <name type="scientific">Prolemur simus</name>
    <name type="common">Greater bamboo lemur</name>
    <name type="synonym">Hapalemur simus</name>
    <dbReference type="NCBI Taxonomy" id="1328070"/>
    <lineage>
        <taxon>Eukaryota</taxon>
        <taxon>Metazoa</taxon>
        <taxon>Chordata</taxon>
        <taxon>Craniata</taxon>
        <taxon>Vertebrata</taxon>
        <taxon>Euteleostomi</taxon>
        <taxon>Mammalia</taxon>
        <taxon>Eutheria</taxon>
        <taxon>Euarchontoglires</taxon>
        <taxon>Primates</taxon>
        <taxon>Strepsirrhini</taxon>
        <taxon>Lemuriformes</taxon>
        <taxon>Lemuridae</taxon>
        <taxon>Prolemur</taxon>
    </lineage>
</organism>
<dbReference type="GO" id="GO:0007342">
    <property type="term" value="P:fusion of sperm to egg plasma membrane involved in single fertilization"/>
    <property type="evidence" value="ECO:0007669"/>
    <property type="project" value="InterPro"/>
</dbReference>
<dbReference type="Gene3D" id="3.20.20.70">
    <property type="entry name" value="Aldolase class I"/>
    <property type="match status" value="1"/>
</dbReference>
<dbReference type="InterPro" id="IPR013785">
    <property type="entry name" value="Aldolase_TIM"/>
</dbReference>
<dbReference type="Ensembl" id="ENSPSMT00000005847.1">
    <property type="protein sequence ID" value="ENSPSMP00000004877.1"/>
    <property type="gene ID" value="ENSPSMG00000003803.1"/>
</dbReference>
<name>A0A8C9DF82_PROSS</name>